<dbReference type="InterPro" id="IPR000415">
    <property type="entry name" value="Nitroreductase-like"/>
</dbReference>
<keyword evidence="2" id="KW-0560">Oxidoreductase</keyword>
<dbReference type="Gene3D" id="2.20.180.10">
    <property type="entry name" value="putative fmn-dependent nitroreductase like domains"/>
    <property type="match status" value="1"/>
</dbReference>
<comment type="caution">
    <text evidence="4">The sequence shown here is derived from an EMBL/GenBank/DDBJ whole genome shotgun (WGS) entry which is preliminary data.</text>
</comment>
<evidence type="ECO:0000256" key="2">
    <source>
        <dbReference type="ARBA" id="ARBA00023002"/>
    </source>
</evidence>
<dbReference type="Proteomes" id="UP000824264">
    <property type="component" value="Unassembled WGS sequence"/>
</dbReference>
<accession>A0A9D1R161</accession>
<dbReference type="GO" id="GO:0016491">
    <property type="term" value="F:oxidoreductase activity"/>
    <property type="evidence" value="ECO:0007669"/>
    <property type="project" value="UniProtKB-KW"/>
</dbReference>
<dbReference type="AlphaFoldDB" id="A0A9D1R161"/>
<evidence type="ECO:0000256" key="1">
    <source>
        <dbReference type="ARBA" id="ARBA00007118"/>
    </source>
</evidence>
<evidence type="ECO:0000313" key="4">
    <source>
        <dbReference type="EMBL" id="HIW79127.1"/>
    </source>
</evidence>
<evidence type="ECO:0000313" key="5">
    <source>
        <dbReference type="Proteomes" id="UP000824264"/>
    </source>
</evidence>
<dbReference type="Gene3D" id="3.40.109.10">
    <property type="entry name" value="NADH Oxidase"/>
    <property type="match status" value="1"/>
</dbReference>
<feature type="domain" description="Nitroreductase" evidence="3">
    <location>
        <begin position="9"/>
        <end position="150"/>
    </location>
</feature>
<dbReference type="Pfam" id="PF00881">
    <property type="entry name" value="Nitroreductase"/>
    <property type="match status" value="1"/>
</dbReference>
<gene>
    <name evidence="4" type="ORF">H9874_08295</name>
</gene>
<dbReference type="PANTHER" id="PTHR43673">
    <property type="entry name" value="NAD(P)H NITROREDUCTASE YDGI-RELATED"/>
    <property type="match status" value="1"/>
</dbReference>
<sequence length="192" mass="20917">MDFLELATKARTCRRFREESLPAGTLDWMVSCARVAPCGGNAQALRFAVAESPEACAAVFPALKWAAMLADWDGPEAGERPSGYIVIMGETGARGRLNAIDMGIAAQTMQLAASTRGLGCCIFLSFDPRLIREALGIPAELEPLLVMAVGLEKEVRRVEGPNPDGSLNYWRDAEGVHHVPKRPLEELLIIRR</sequence>
<dbReference type="SUPFAM" id="SSF55469">
    <property type="entry name" value="FMN-dependent nitroreductase-like"/>
    <property type="match status" value="1"/>
</dbReference>
<comment type="similarity">
    <text evidence="1">Belongs to the nitroreductase family.</text>
</comment>
<dbReference type="InterPro" id="IPR029479">
    <property type="entry name" value="Nitroreductase"/>
</dbReference>
<protein>
    <submittedName>
        <fullName evidence="4">Nitroreductase family protein</fullName>
    </submittedName>
</protein>
<dbReference type="PANTHER" id="PTHR43673:SF10">
    <property type="entry name" value="NADH DEHYDROGENASE_NAD(P)H NITROREDUCTASE XCC3605-RELATED"/>
    <property type="match status" value="1"/>
</dbReference>
<organism evidence="4 5">
    <name type="scientific">Candidatus Bilophila faecipullorum</name>
    <dbReference type="NCBI Taxonomy" id="2838482"/>
    <lineage>
        <taxon>Bacteria</taxon>
        <taxon>Pseudomonadati</taxon>
        <taxon>Thermodesulfobacteriota</taxon>
        <taxon>Desulfovibrionia</taxon>
        <taxon>Desulfovibrionales</taxon>
        <taxon>Desulfovibrionaceae</taxon>
        <taxon>Bilophila</taxon>
    </lineage>
</organism>
<dbReference type="InterPro" id="IPR023312">
    <property type="entry name" value="Put_nitroreductase_C_bac"/>
</dbReference>
<reference evidence="4" key="1">
    <citation type="journal article" date="2021" name="PeerJ">
        <title>Extensive microbial diversity within the chicken gut microbiome revealed by metagenomics and culture.</title>
        <authorList>
            <person name="Gilroy R."/>
            <person name="Ravi A."/>
            <person name="Getino M."/>
            <person name="Pursley I."/>
            <person name="Horton D.L."/>
            <person name="Alikhan N.F."/>
            <person name="Baker D."/>
            <person name="Gharbi K."/>
            <person name="Hall N."/>
            <person name="Watson M."/>
            <person name="Adriaenssens E.M."/>
            <person name="Foster-Nyarko E."/>
            <person name="Jarju S."/>
            <person name="Secka A."/>
            <person name="Antonio M."/>
            <person name="Oren A."/>
            <person name="Chaudhuri R.R."/>
            <person name="La Ragione R."/>
            <person name="Hildebrand F."/>
            <person name="Pallen M.J."/>
        </authorList>
    </citation>
    <scope>NUCLEOTIDE SEQUENCE</scope>
    <source>
        <strain evidence="4">ChiSxjej5B17-1746</strain>
    </source>
</reference>
<name>A0A9D1R161_9BACT</name>
<proteinExistence type="inferred from homology"/>
<dbReference type="EMBL" id="DXGI01000318">
    <property type="protein sequence ID" value="HIW79127.1"/>
    <property type="molecule type" value="Genomic_DNA"/>
</dbReference>
<dbReference type="CDD" id="cd02062">
    <property type="entry name" value="Nitro_FMN_reductase"/>
    <property type="match status" value="1"/>
</dbReference>
<evidence type="ECO:0000259" key="3">
    <source>
        <dbReference type="Pfam" id="PF00881"/>
    </source>
</evidence>
<reference evidence="4" key="2">
    <citation type="submission" date="2021-04" db="EMBL/GenBank/DDBJ databases">
        <authorList>
            <person name="Gilroy R."/>
        </authorList>
    </citation>
    <scope>NUCLEOTIDE SEQUENCE</scope>
    <source>
        <strain evidence="4">ChiSxjej5B17-1746</strain>
    </source>
</reference>